<protein>
    <submittedName>
        <fullName evidence="1">Uncharacterized protein</fullName>
    </submittedName>
</protein>
<keyword evidence="2" id="KW-1185">Reference proteome</keyword>
<dbReference type="RefSeq" id="YP_006488929.1">
    <property type="nucleotide sequence ID" value="NC_018087.3"/>
</dbReference>
<sequence>MNKNIFKLRDEAEQNIRSTAEHFVAKAVNLLQLHTDGKFCTALLPSWMTSRYPGYSIEAYYHEVVTYPPNPDYDPSAPHTPENIAKSTGFNWIEKREPMVNIVCTETPDEDDYSGDETERFSFNNIPFDLFVNQDEDQMKSLFVNKNKETIEREKRQHLHNKWIPLIEYTPDELRRFADKLERPQTARWWSEHVAEIVDEMVNEDANRSQ</sequence>
<dbReference type="KEGG" id="vg:13165015"/>
<dbReference type="GeneID" id="13165015"/>
<dbReference type="Proteomes" id="UP000204195">
    <property type="component" value="Segment"/>
</dbReference>
<name>I3WVP6_9CAUD</name>
<organism evidence="1 2">
    <name type="scientific">Acinetobacter phage ZZ1</name>
    <dbReference type="NCBI Taxonomy" id="1049283"/>
    <lineage>
        <taxon>Viruses</taxon>
        <taxon>Duplodnaviria</taxon>
        <taxon>Heunggongvirae</taxon>
        <taxon>Uroviricota</taxon>
        <taxon>Caudoviricetes</taxon>
        <taxon>Pantevenvirales</taxon>
        <taxon>Straboviridae</taxon>
        <taxon>Twarogvirinae</taxon>
        <taxon>Zedzedvirus</taxon>
        <taxon>Zedzedvirus zz1</taxon>
    </lineage>
</organism>
<evidence type="ECO:0000313" key="1">
    <source>
        <dbReference type="EMBL" id="AFL47566.1"/>
    </source>
</evidence>
<gene>
    <name evidence="1" type="ORF">ZZ1p0056</name>
</gene>
<evidence type="ECO:0000313" key="2">
    <source>
        <dbReference type="Proteomes" id="UP000204195"/>
    </source>
</evidence>
<proteinExistence type="predicted"/>
<accession>I3WVP6</accession>
<reference evidence="1 2" key="1">
    <citation type="journal article" date="2012" name="BMC Microbiol.">
        <title>Isolation and characterization of ZZ1, a novel lytic phage that infects Acinetobacter baumannii clinical isolates.</title>
        <authorList>
            <person name="Jin J."/>
            <person name="Li Z.J."/>
            <person name="Wang S.W."/>
            <person name="Wang S.M."/>
            <person name="Huang D.H."/>
            <person name="Li Y.H."/>
            <person name="Ma Y.Y."/>
            <person name="Wang J."/>
            <person name="Liu F."/>
            <person name="Chen X.D."/>
            <person name="Li G.X."/>
            <person name="Wang X.T."/>
            <person name="Wang Z.Q."/>
            <person name="Zhao G.Q."/>
        </authorList>
    </citation>
    <scope>NUCLEOTIDE SEQUENCE [LARGE SCALE GENOMIC DNA]</scope>
</reference>
<dbReference type="EMBL" id="HQ698922">
    <property type="protein sequence ID" value="AFL47566.1"/>
    <property type="molecule type" value="Genomic_DNA"/>
</dbReference>